<protein>
    <recommendedName>
        <fullName evidence="3">Glycosyl transferase family 1</fullName>
    </recommendedName>
</protein>
<dbReference type="SUPFAM" id="SSF53756">
    <property type="entry name" value="UDP-Glycosyltransferase/glycogen phosphorylase"/>
    <property type="match status" value="1"/>
</dbReference>
<dbReference type="AlphaFoldDB" id="A0A917E547"/>
<reference evidence="1" key="1">
    <citation type="journal article" date="2014" name="Int. J. Syst. Evol. Microbiol.">
        <title>Complete genome sequence of Corynebacterium casei LMG S-19264T (=DSM 44701T), isolated from a smear-ripened cheese.</title>
        <authorList>
            <consortium name="US DOE Joint Genome Institute (JGI-PGF)"/>
            <person name="Walter F."/>
            <person name="Albersmeier A."/>
            <person name="Kalinowski J."/>
            <person name="Ruckert C."/>
        </authorList>
    </citation>
    <scope>NUCLEOTIDE SEQUENCE</scope>
    <source>
        <strain evidence="1">CGMCC 1.15367</strain>
    </source>
</reference>
<organism evidence="1 2">
    <name type="scientific">Aureimonas endophytica</name>
    <dbReference type="NCBI Taxonomy" id="2027858"/>
    <lineage>
        <taxon>Bacteria</taxon>
        <taxon>Pseudomonadati</taxon>
        <taxon>Pseudomonadota</taxon>
        <taxon>Alphaproteobacteria</taxon>
        <taxon>Hyphomicrobiales</taxon>
        <taxon>Aurantimonadaceae</taxon>
        <taxon>Aureimonas</taxon>
    </lineage>
</organism>
<comment type="caution">
    <text evidence="1">The sequence shown here is derived from an EMBL/GenBank/DDBJ whole genome shotgun (WGS) entry which is preliminary data.</text>
</comment>
<proteinExistence type="predicted"/>
<evidence type="ECO:0000313" key="1">
    <source>
        <dbReference type="EMBL" id="GGE01816.1"/>
    </source>
</evidence>
<evidence type="ECO:0000313" key="2">
    <source>
        <dbReference type="Proteomes" id="UP000644699"/>
    </source>
</evidence>
<dbReference type="Proteomes" id="UP000644699">
    <property type="component" value="Unassembled WGS sequence"/>
</dbReference>
<dbReference type="EMBL" id="BMIQ01000003">
    <property type="protein sequence ID" value="GGE01816.1"/>
    <property type="molecule type" value="Genomic_DNA"/>
</dbReference>
<evidence type="ECO:0008006" key="3">
    <source>
        <dbReference type="Google" id="ProtNLM"/>
    </source>
</evidence>
<reference evidence="1" key="2">
    <citation type="submission" date="2020-09" db="EMBL/GenBank/DDBJ databases">
        <authorList>
            <person name="Sun Q."/>
            <person name="Zhou Y."/>
        </authorList>
    </citation>
    <scope>NUCLEOTIDE SEQUENCE</scope>
    <source>
        <strain evidence="1">CGMCC 1.15367</strain>
    </source>
</reference>
<name>A0A917E547_9HYPH</name>
<keyword evidence="2" id="KW-1185">Reference proteome</keyword>
<gene>
    <name evidence="1" type="ORF">GCM10011390_20820</name>
</gene>
<accession>A0A917E547</accession>
<sequence length="157" mass="16577">MLDVLQEIRGHRLTAAIVGSVADGAAPYVTTMRARAEALGATLHLDADPITVAEILSASKLAFLPYEDGISSRRGTALAAIANGTLVVTTPPRAAADDHFRDLCVLGENTEELARQVEAVLVSADSFEGMRAAAQAFARSQDWASIAERYRAILPSG</sequence>